<dbReference type="InterPro" id="IPR036196">
    <property type="entry name" value="Ptyr_pPase_sf"/>
</dbReference>
<dbReference type="Proteomes" id="UP001589576">
    <property type="component" value="Unassembled WGS sequence"/>
</dbReference>
<evidence type="ECO:0000256" key="1">
    <source>
        <dbReference type="ARBA" id="ARBA00011063"/>
    </source>
</evidence>
<dbReference type="EMBL" id="JBHMFB010000016">
    <property type="protein sequence ID" value="MFB9089126.1"/>
    <property type="molecule type" value="Genomic_DNA"/>
</dbReference>
<dbReference type="SMART" id="SM00226">
    <property type="entry name" value="LMWPc"/>
    <property type="match status" value="1"/>
</dbReference>
<evidence type="ECO:0000259" key="5">
    <source>
        <dbReference type="SMART" id="SM00226"/>
    </source>
</evidence>
<protein>
    <recommendedName>
        <fullName evidence="2">protein-tyrosine-phosphatase</fullName>
        <ecNumber evidence="2">3.1.3.48</ecNumber>
    </recommendedName>
</protein>
<feature type="domain" description="Phosphotyrosine protein phosphatase I" evidence="5">
    <location>
        <begin position="3"/>
        <end position="149"/>
    </location>
</feature>
<proteinExistence type="inferred from homology"/>
<dbReference type="InterPro" id="IPR023485">
    <property type="entry name" value="Ptyr_pPase"/>
</dbReference>
<name>A0ABV5GER6_9FLAO</name>
<keyword evidence="4" id="KW-0904">Protein phosphatase</keyword>
<comment type="caution">
    <text evidence="6">The sequence shown here is derived from an EMBL/GenBank/DDBJ whole genome shotgun (WGS) entry which is preliminary data.</text>
</comment>
<dbReference type="CDD" id="cd16343">
    <property type="entry name" value="LMWPTP"/>
    <property type="match status" value="1"/>
</dbReference>
<accession>A0ABV5GER6</accession>
<evidence type="ECO:0000313" key="6">
    <source>
        <dbReference type="EMBL" id="MFB9089126.1"/>
    </source>
</evidence>
<dbReference type="GO" id="GO:0004725">
    <property type="term" value="F:protein tyrosine phosphatase activity"/>
    <property type="evidence" value="ECO:0007669"/>
    <property type="project" value="UniProtKB-EC"/>
</dbReference>
<organism evidence="6 7">
    <name type="scientific">Flavobacterium paronense</name>
    <dbReference type="NCBI Taxonomy" id="1392775"/>
    <lineage>
        <taxon>Bacteria</taxon>
        <taxon>Pseudomonadati</taxon>
        <taxon>Bacteroidota</taxon>
        <taxon>Flavobacteriia</taxon>
        <taxon>Flavobacteriales</taxon>
        <taxon>Flavobacteriaceae</taxon>
        <taxon>Flavobacterium</taxon>
    </lineage>
</organism>
<sequence>MPVKILMVCLGNICRSPLAEGLLAAKLPKDKFIVDSAGTGNYHIGKQPDQRSIMTAQKNGLDITNQKARQFTPRDFEDFDYIYVMDNSNYDDVINLAKNDDHRQKVQLILDNLFPGDNVDVPDPYYGLQNGFDLIYEMLEETCAILSKKLIEKHK</sequence>
<dbReference type="PANTHER" id="PTHR11717:SF7">
    <property type="entry name" value="LOW MOLECULAR WEIGHT PHOSPHOTYROSINE PROTEIN PHOSPHATASE"/>
    <property type="match status" value="1"/>
</dbReference>
<evidence type="ECO:0000256" key="4">
    <source>
        <dbReference type="ARBA" id="ARBA00022912"/>
    </source>
</evidence>
<evidence type="ECO:0000256" key="2">
    <source>
        <dbReference type="ARBA" id="ARBA00013064"/>
    </source>
</evidence>
<dbReference type="PANTHER" id="PTHR11717">
    <property type="entry name" value="LOW MOLECULAR WEIGHT PROTEIN TYROSINE PHOSPHATASE"/>
    <property type="match status" value="1"/>
</dbReference>
<gene>
    <name evidence="6" type="ORF">ACFFUU_05895</name>
</gene>
<comment type="similarity">
    <text evidence="1">Belongs to the low molecular weight phosphotyrosine protein phosphatase family.</text>
</comment>
<dbReference type="RefSeq" id="WP_290286078.1">
    <property type="nucleotide sequence ID" value="NZ_JAUFQN010000019.1"/>
</dbReference>
<evidence type="ECO:0000256" key="3">
    <source>
        <dbReference type="ARBA" id="ARBA00022801"/>
    </source>
</evidence>
<dbReference type="InterPro" id="IPR050438">
    <property type="entry name" value="LMW_PTPase"/>
</dbReference>
<dbReference type="InterPro" id="IPR017867">
    <property type="entry name" value="Tyr_phospatase_low_mol_wt"/>
</dbReference>
<dbReference type="Gene3D" id="3.40.50.2300">
    <property type="match status" value="1"/>
</dbReference>
<dbReference type="PRINTS" id="PR00719">
    <property type="entry name" value="LMWPTPASE"/>
</dbReference>
<evidence type="ECO:0000313" key="7">
    <source>
        <dbReference type="Proteomes" id="UP001589576"/>
    </source>
</evidence>
<reference evidence="6 7" key="1">
    <citation type="submission" date="2024-09" db="EMBL/GenBank/DDBJ databases">
        <authorList>
            <person name="Sun Q."/>
            <person name="Mori K."/>
        </authorList>
    </citation>
    <scope>NUCLEOTIDE SEQUENCE [LARGE SCALE GENOMIC DNA]</scope>
    <source>
        <strain evidence="6 7">CECT 8460</strain>
    </source>
</reference>
<dbReference type="EC" id="3.1.3.48" evidence="2"/>
<dbReference type="SUPFAM" id="SSF52788">
    <property type="entry name" value="Phosphotyrosine protein phosphatases I"/>
    <property type="match status" value="1"/>
</dbReference>
<dbReference type="Pfam" id="PF01451">
    <property type="entry name" value="LMWPc"/>
    <property type="match status" value="1"/>
</dbReference>
<keyword evidence="7" id="KW-1185">Reference proteome</keyword>
<keyword evidence="3 6" id="KW-0378">Hydrolase</keyword>